<keyword evidence="3" id="KW-0862">Zinc</keyword>
<dbReference type="PANTHER" id="PTHR13198">
    <property type="entry name" value="RING FINGER PROTEIN 25"/>
    <property type="match status" value="1"/>
</dbReference>
<dbReference type="Gene3D" id="3.10.110.10">
    <property type="entry name" value="Ubiquitin Conjugating Enzyme"/>
    <property type="match status" value="1"/>
</dbReference>
<keyword evidence="1" id="KW-0479">Metal-binding</keyword>
<feature type="compositionally biased region" description="Pro residues" evidence="5">
    <location>
        <begin position="313"/>
        <end position="322"/>
    </location>
</feature>
<organism evidence="8">
    <name type="scientific">Xenopus tropicalis</name>
    <name type="common">Western clawed frog</name>
    <name type="synonym">Silurana tropicalis</name>
    <dbReference type="NCBI Taxonomy" id="8364"/>
    <lineage>
        <taxon>Eukaryota</taxon>
        <taxon>Metazoa</taxon>
        <taxon>Chordata</taxon>
        <taxon>Craniata</taxon>
        <taxon>Vertebrata</taxon>
        <taxon>Euteleostomi</taxon>
        <taxon>Amphibia</taxon>
        <taxon>Batrachia</taxon>
        <taxon>Anura</taxon>
        <taxon>Pipoidea</taxon>
        <taxon>Pipidae</taxon>
        <taxon>Xenopodinae</taxon>
        <taxon>Xenopus</taxon>
        <taxon>Silurana</taxon>
    </lineage>
</organism>
<feature type="region of interest" description="Disordered" evidence="5">
    <location>
        <begin position="304"/>
        <end position="425"/>
    </location>
</feature>
<feature type="compositionally biased region" description="Basic residues" evidence="5">
    <location>
        <begin position="357"/>
        <end position="369"/>
    </location>
</feature>
<feature type="domain" description="RWD" evidence="7">
    <location>
        <begin position="62"/>
        <end position="168"/>
    </location>
</feature>
<gene>
    <name evidence="8" type="primary">LOC496760</name>
</gene>
<proteinExistence type="evidence at transcript level"/>
<dbReference type="InterPro" id="IPR001841">
    <property type="entry name" value="Znf_RING"/>
</dbReference>
<dbReference type="InterPro" id="IPR013083">
    <property type="entry name" value="Znf_RING/FYVE/PHD"/>
</dbReference>
<dbReference type="eggNOG" id="KOG4445">
    <property type="taxonomic scope" value="Eukaryota"/>
</dbReference>
<dbReference type="GO" id="GO:0061630">
    <property type="term" value="F:ubiquitin protein ligase activity"/>
    <property type="evidence" value="ECO:0007669"/>
    <property type="project" value="InterPro"/>
</dbReference>
<sequence>ERGYGFFSVEGLHVSINYSTQDSKHSRGDHGICSLTAFRGSAGFMEFVMTVNRADCNESLQQELQVLESIYPDELQICRGERVVLSITLHPATGHDEETQYVRITLELSLPPKYPAEVPEISVKNPRGLCDDQINSIVSSLRSVAEQGVGCPILYELIEKGKEMLTDSNIPRGHCVICLYNFQEGDSLTKTPCFHHFHSYCLGRYAQHSTEQKQMEELSVLCPVCREDVTCDIIKLQAAPPPLHPEETYTPDRITLEKQKELHQIYQAQLAKGGIIDIEAERNRFFISIQEPPPQFDAVLEAQPDEVQSPQPELEPPPPPPVESKLPCSRGHPGRQRPGYRSQHYRPVHTDHNANSHLHHGRGRKFHGRGRPERYDLSGDGKPAISRDHDVPGRGNYRGRNFRTGAIVQPPPRGRGEHYMKHNPL</sequence>
<dbReference type="CDD" id="cd16470">
    <property type="entry name" value="RING-H2_RNF25"/>
    <property type="match status" value="1"/>
</dbReference>
<reference evidence="8" key="1">
    <citation type="submission" date="2004-12" db="EMBL/GenBank/DDBJ databases">
        <authorList>
            <consortium name="NIH - Xenopus Gene Collection (XGC) project"/>
        </authorList>
    </citation>
    <scope>NUCLEOTIDE SEQUENCE [LARGE SCALE MRNA]</scope>
    <source>
        <tissue evidence="8">Whole body</tissue>
    </source>
</reference>
<dbReference type="GO" id="GO:0008270">
    <property type="term" value="F:zinc ion binding"/>
    <property type="evidence" value="ECO:0007669"/>
    <property type="project" value="UniProtKB-KW"/>
</dbReference>
<dbReference type="HOGENOM" id="CLU_646489_0_0_1"/>
<evidence type="ECO:0000256" key="5">
    <source>
        <dbReference type="SAM" id="MobiDB-lite"/>
    </source>
</evidence>
<dbReference type="FunFam" id="3.10.110.10:FF:000052">
    <property type="entry name" value="Putative e3 ubiquitin-protein ligase rnf25"/>
    <property type="match status" value="1"/>
</dbReference>
<dbReference type="InterPro" id="IPR016135">
    <property type="entry name" value="UBQ-conjugating_enzyme/RWD"/>
</dbReference>
<dbReference type="SMART" id="SM00591">
    <property type="entry name" value="RWD"/>
    <property type="match status" value="1"/>
</dbReference>
<dbReference type="PROSITE" id="PS50089">
    <property type="entry name" value="ZF_RING_2"/>
    <property type="match status" value="1"/>
</dbReference>
<feature type="compositionally biased region" description="Basic and acidic residues" evidence="5">
    <location>
        <begin position="370"/>
        <end position="392"/>
    </location>
</feature>
<dbReference type="CDD" id="cd23818">
    <property type="entry name" value="RWD_RNF25"/>
    <property type="match status" value="1"/>
</dbReference>
<dbReference type="SUPFAM" id="SSF54495">
    <property type="entry name" value="UBC-like"/>
    <property type="match status" value="1"/>
</dbReference>
<keyword evidence="2 4" id="KW-0863">Zinc-finger</keyword>
<dbReference type="AlphaFoldDB" id="Q5M8G9"/>
<feature type="domain" description="RING-type" evidence="6">
    <location>
        <begin position="175"/>
        <end position="226"/>
    </location>
</feature>
<evidence type="ECO:0000256" key="2">
    <source>
        <dbReference type="ARBA" id="ARBA00022771"/>
    </source>
</evidence>
<dbReference type="PANTHER" id="PTHR13198:SF4">
    <property type="entry name" value="E3 UBIQUITIN-PROTEIN LIGASE RNF25"/>
    <property type="match status" value="1"/>
</dbReference>
<name>Q5M8G9_XENTR</name>
<evidence type="ECO:0000313" key="8">
    <source>
        <dbReference type="EMBL" id="AAH88029.1"/>
    </source>
</evidence>
<dbReference type="SUPFAM" id="SSF57850">
    <property type="entry name" value="RING/U-box"/>
    <property type="match status" value="1"/>
</dbReference>
<evidence type="ECO:0000256" key="1">
    <source>
        <dbReference type="ARBA" id="ARBA00022723"/>
    </source>
</evidence>
<dbReference type="Pfam" id="PF13639">
    <property type="entry name" value="zf-RING_2"/>
    <property type="match status" value="1"/>
</dbReference>
<accession>Q5M8G9</accession>
<evidence type="ECO:0000256" key="4">
    <source>
        <dbReference type="PROSITE-ProRule" id="PRU00175"/>
    </source>
</evidence>
<dbReference type="InterPro" id="IPR039133">
    <property type="entry name" value="RNF25"/>
</dbReference>
<dbReference type="PROSITE" id="PS50908">
    <property type="entry name" value="RWD"/>
    <property type="match status" value="1"/>
</dbReference>
<dbReference type="EMBL" id="BC088029">
    <property type="protein sequence ID" value="AAH88029.1"/>
    <property type="molecule type" value="mRNA"/>
</dbReference>
<feature type="non-terminal residue" evidence="8">
    <location>
        <position position="1"/>
    </location>
</feature>
<dbReference type="Pfam" id="PF05773">
    <property type="entry name" value="RWD"/>
    <property type="match status" value="1"/>
</dbReference>
<dbReference type="Gene3D" id="3.30.40.10">
    <property type="entry name" value="Zinc/RING finger domain, C3HC4 (zinc finger)"/>
    <property type="match status" value="1"/>
</dbReference>
<dbReference type="InterPro" id="IPR006575">
    <property type="entry name" value="RWD_dom"/>
</dbReference>
<evidence type="ECO:0000256" key="3">
    <source>
        <dbReference type="ARBA" id="ARBA00022833"/>
    </source>
</evidence>
<protein>
    <submittedName>
        <fullName evidence="8">LOC496760 protein</fullName>
    </submittedName>
</protein>
<evidence type="ECO:0000259" key="6">
    <source>
        <dbReference type="PROSITE" id="PS50089"/>
    </source>
</evidence>
<evidence type="ECO:0000259" key="7">
    <source>
        <dbReference type="PROSITE" id="PS50908"/>
    </source>
</evidence>
<dbReference type="SMART" id="SM00184">
    <property type="entry name" value="RING"/>
    <property type="match status" value="1"/>
</dbReference>
<feature type="compositionally biased region" description="Basic and acidic residues" evidence="5">
    <location>
        <begin position="414"/>
        <end position="425"/>
    </location>
</feature>